<protein>
    <submittedName>
        <fullName evidence="2">Uncharacterized protein</fullName>
    </submittedName>
</protein>
<dbReference type="AlphaFoldDB" id="A0A3B3UYC9"/>
<reference evidence="2" key="2">
    <citation type="submission" date="2025-09" db="UniProtKB">
        <authorList>
            <consortium name="Ensembl"/>
        </authorList>
    </citation>
    <scope>IDENTIFICATION</scope>
</reference>
<dbReference type="Proteomes" id="UP000261500">
    <property type="component" value="Unplaced"/>
</dbReference>
<organism evidence="2 3">
    <name type="scientific">Poecilia latipinna</name>
    <name type="common">sailfin molly</name>
    <dbReference type="NCBI Taxonomy" id="48699"/>
    <lineage>
        <taxon>Eukaryota</taxon>
        <taxon>Metazoa</taxon>
        <taxon>Chordata</taxon>
        <taxon>Craniata</taxon>
        <taxon>Vertebrata</taxon>
        <taxon>Euteleostomi</taxon>
        <taxon>Actinopterygii</taxon>
        <taxon>Neopterygii</taxon>
        <taxon>Teleostei</taxon>
        <taxon>Neoteleostei</taxon>
        <taxon>Acanthomorphata</taxon>
        <taxon>Ovalentaria</taxon>
        <taxon>Atherinomorphae</taxon>
        <taxon>Cyprinodontiformes</taxon>
        <taxon>Poeciliidae</taxon>
        <taxon>Poeciliinae</taxon>
        <taxon>Poecilia</taxon>
    </lineage>
</organism>
<name>A0A3B3UYC9_9TELE</name>
<feature type="compositionally biased region" description="Acidic residues" evidence="1">
    <location>
        <begin position="81"/>
        <end position="101"/>
    </location>
</feature>
<keyword evidence="3" id="KW-1185">Reference proteome</keyword>
<evidence type="ECO:0000256" key="1">
    <source>
        <dbReference type="SAM" id="MobiDB-lite"/>
    </source>
</evidence>
<feature type="region of interest" description="Disordered" evidence="1">
    <location>
        <begin position="56"/>
        <end position="155"/>
    </location>
</feature>
<proteinExistence type="predicted"/>
<evidence type="ECO:0000313" key="2">
    <source>
        <dbReference type="Ensembl" id="ENSPLAP00000017669.1"/>
    </source>
</evidence>
<accession>A0A3B3UYC9</accession>
<evidence type="ECO:0000313" key="3">
    <source>
        <dbReference type="Proteomes" id="UP000261500"/>
    </source>
</evidence>
<sequence length="155" mass="17026">MLIKKTLLLQGSADNNMLFTTLENKNVLHWFHSSTGQNRLGSQTRSVAAQVKVPVLETGSSHSQNLSGSDHRLFHALGPEPDTELGPESEPDPELGPESEPDPERGPESEPDPAAEVKTLKLVPFPAFLCNKTRSRQEGPTRPDPVILEETKEKI</sequence>
<feature type="compositionally biased region" description="Polar residues" evidence="1">
    <location>
        <begin position="58"/>
        <end position="68"/>
    </location>
</feature>
<reference evidence="2" key="1">
    <citation type="submission" date="2025-08" db="UniProtKB">
        <authorList>
            <consortium name="Ensembl"/>
        </authorList>
    </citation>
    <scope>IDENTIFICATION</scope>
</reference>
<dbReference type="Ensembl" id="ENSPLAT00000026998.1">
    <property type="protein sequence ID" value="ENSPLAP00000017669.1"/>
    <property type="gene ID" value="ENSPLAG00000022126.1"/>
</dbReference>